<protein>
    <recommendedName>
        <fullName evidence="3">Sulfotransferase domain-containing protein</fullName>
    </recommendedName>
</protein>
<dbReference type="Proteomes" id="UP000501891">
    <property type="component" value="Chromosome"/>
</dbReference>
<sequence>MKLLVHGMQSSGATSFTLFLAQRPGTLALVDIANTDLAPCVDPGPDMVAKVVVTVAHPWPTHVERFRPDRTILFLRDPRDNWQSLSTKPYRDGSGSMEEKFRLLDGLFARRSDFDLVVHYEDFVRRDPAVLEGVTQLGWPVGPAQFDYARRHEAIFADLWHHLPHLFEELNLVFGNVRGRSVTEAHRDKPRDPAAEAELERLCPLVLAHYRAREAAGPP</sequence>
<name>A0A858R901_9PROT</name>
<dbReference type="InterPro" id="IPR027417">
    <property type="entry name" value="P-loop_NTPase"/>
</dbReference>
<accession>A0A858R901</accession>
<evidence type="ECO:0000313" key="2">
    <source>
        <dbReference type="Proteomes" id="UP000501891"/>
    </source>
</evidence>
<evidence type="ECO:0000313" key="1">
    <source>
        <dbReference type="EMBL" id="QJE73884.1"/>
    </source>
</evidence>
<gene>
    <name evidence="1" type="ORF">HHL28_12960</name>
</gene>
<evidence type="ECO:0008006" key="3">
    <source>
        <dbReference type="Google" id="ProtNLM"/>
    </source>
</evidence>
<reference evidence="1" key="1">
    <citation type="submission" date="2020-04" db="EMBL/GenBank/DDBJ databases">
        <title>A desert anoxygenic phototrophic bacterium fixes CO2 using RubisCO under aerobic conditions.</title>
        <authorList>
            <person name="Tang K."/>
        </authorList>
    </citation>
    <scope>NUCLEOTIDE SEQUENCE [LARGE SCALE GENOMIC DNA]</scope>
    <source>
        <strain evidence="1">MIMtkB3</strain>
    </source>
</reference>
<dbReference type="AlphaFoldDB" id="A0A858R901"/>
<dbReference type="EMBL" id="CP051775">
    <property type="protein sequence ID" value="QJE73884.1"/>
    <property type="molecule type" value="Genomic_DNA"/>
</dbReference>
<organism evidence="1 2">
    <name type="scientific">Aerophototrophica crusticola</name>
    <dbReference type="NCBI Taxonomy" id="1709002"/>
    <lineage>
        <taxon>Bacteria</taxon>
        <taxon>Pseudomonadati</taxon>
        <taxon>Pseudomonadota</taxon>
        <taxon>Alphaproteobacteria</taxon>
        <taxon>Rhodospirillales</taxon>
        <taxon>Rhodospirillaceae</taxon>
        <taxon>Aerophototrophica</taxon>
    </lineage>
</organism>
<dbReference type="SUPFAM" id="SSF52540">
    <property type="entry name" value="P-loop containing nucleoside triphosphate hydrolases"/>
    <property type="match status" value="1"/>
</dbReference>
<proteinExistence type="predicted"/>
<dbReference type="KEGG" id="acru:HHL28_12960"/>
<keyword evidence="2" id="KW-1185">Reference proteome</keyword>